<dbReference type="RefSeq" id="WP_021087431.1">
    <property type="nucleotide sequence ID" value="NZ_ANNG01000011.1"/>
</dbReference>
<evidence type="ECO:0000313" key="3">
    <source>
        <dbReference type="EMBL" id="ERJ29599.1"/>
    </source>
</evidence>
<dbReference type="EMBL" id="ANNG01000011">
    <property type="protein sequence ID" value="ERJ29599.1"/>
    <property type="molecule type" value="Genomic_DNA"/>
</dbReference>
<sequence length="164" mass="18855">MKKIAFMFAILLCCGSAFAFDPVVGDITTGFSRDNRLEVVRDNIYKLMWQDGDLPLHEMAYDEAIHYCENLNFAGFDDWRLPTIKELLSITDHGMDSPTINKAFQNIAYKMSDRGEKIYGWYWSSTKKANNDPSAAWAVAFWFGASNLYGVSNNRDFVRCVRDY</sequence>
<evidence type="ECO:0000313" key="4">
    <source>
        <dbReference type="Proteomes" id="UP000016620"/>
    </source>
</evidence>
<evidence type="ECO:0000259" key="2">
    <source>
        <dbReference type="Pfam" id="PF07603"/>
    </source>
</evidence>
<keyword evidence="1" id="KW-0732">Signal</keyword>
<dbReference type="PANTHER" id="PTHR35812:SF1">
    <property type="entry name" value="LIPOPROTEIN"/>
    <property type="match status" value="1"/>
</dbReference>
<dbReference type="Pfam" id="PF07603">
    <property type="entry name" value="Lcl_C"/>
    <property type="match status" value="1"/>
</dbReference>
<reference evidence="3 4" key="1">
    <citation type="journal article" date="2013" name="BMC Genomics">
        <title>Comparative genomics of Campylobacter concisus isolates reveals genetic diversity and provides insights into disease association.</title>
        <authorList>
            <person name="Deshpande N.P."/>
            <person name="Kaakoush N.O."/>
            <person name="Wilkins M.R."/>
            <person name="Mitchell H.M."/>
        </authorList>
    </citation>
    <scope>NUCLEOTIDE SEQUENCE [LARGE SCALE GENOMIC DNA]</scope>
    <source>
        <strain evidence="3 4">UNSWCS</strain>
    </source>
</reference>
<protein>
    <recommendedName>
        <fullName evidence="2">Lcl C-terminal domain-containing protein</fullName>
    </recommendedName>
</protein>
<proteinExistence type="predicted"/>
<feature type="domain" description="Lcl C-terminal" evidence="2">
    <location>
        <begin position="39"/>
        <end position="162"/>
    </location>
</feature>
<dbReference type="PATRIC" id="fig|1242968.3.peg.913"/>
<organism evidence="3 4">
    <name type="scientific">Campylobacter concisus UNSWCS</name>
    <dbReference type="NCBI Taxonomy" id="1242968"/>
    <lineage>
        <taxon>Bacteria</taxon>
        <taxon>Pseudomonadati</taxon>
        <taxon>Campylobacterota</taxon>
        <taxon>Epsilonproteobacteria</taxon>
        <taxon>Campylobacterales</taxon>
        <taxon>Campylobacteraceae</taxon>
        <taxon>Campylobacter</taxon>
    </lineage>
</organism>
<dbReference type="Proteomes" id="UP000016620">
    <property type="component" value="Unassembled WGS sequence"/>
</dbReference>
<gene>
    <name evidence="3" type="ORF">UNSWCS_974</name>
</gene>
<dbReference type="PANTHER" id="PTHR35812">
    <property type="entry name" value="LIPOPROTEIN"/>
    <property type="match status" value="1"/>
</dbReference>
<feature type="chain" id="PRO_5004626957" description="Lcl C-terminal domain-containing protein" evidence="1">
    <location>
        <begin position="20"/>
        <end position="164"/>
    </location>
</feature>
<dbReference type="SUPFAM" id="SSF56436">
    <property type="entry name" value="C-type lectin-like"/>
    <property type="match status" value="1"/>
</dbReference>
<feature type="signal peptide" evidence="1">
    <location>
        <begin position="1"/>
        <end position="19"/>
    </location>
</feature>
<evidence type="ECO:0000256" key="1">
    <source>
        <dbReference type="SAM" id="SignalP"/>
    </source>
</evidence>
<dbReference type="AlphaFoldDB" id="U2GNG6"/>
<dbReference type="InterPro" id="IPR011460">
    <property type="entry name" value="Lcl_C"/>
</dbReference>
<accession>U2GNG6</accession>
<dbReference type="InterPro" id="IPR016187">
    <property type="entry name" value="CTDL_fold"/>
</dbReference>
<name>U2GNG6_9BACT</name>
<comment type="caution">
    <text evidence="3">The sequence shown here is derived from an EMBL/GenBank/DDBJ whole genome shotgun (WGS) entry which is preliminary data.</text>
</comment>